<evidence type="ECO:0000313" key="1">
    <source>
        <dbReference type="EMBL" id="GAA0920243.1"/>
    </source>
</evidence>
<evidence type="ECO:0008006" key="3">
    <source>
        <dbReference type="Google" id="ProtNLM"/>
    </source>
</evidence>
<comment type="caution">
    <text evidence="1">The sequence shown here is derived from an EMBL/GenBank/DDBJ whole genome shotgun (WGS) entry which is preliminary data.</text>
</comment>
<keyword evidence="2" id="KW-1185">Reference proteome</keyword>
<organism evidence="1 2">
    <name type="scientific">Streptomyces rhizosphaericus</name>
    <dbReference type="NCBI Taxonomy" id="114699"/>
    <lineage>
        <taxon>Bacteria</taxon>
        <taxon>Bacillati</taxon>
        <taxon>Actinomycetota</taxon>
        <taxon>Actinomycetes</taxon>
        <taxon>Kitasatosporales</taxon>
        <taxon>Streptomycetaceae</taxon>
        <taxon>Streptomyces</taxon>
        <taxon>Streptomyces violaceusniger group</taxon>
    </lineage>
</organism>
<sequence length="90" mass="9841">MSDEPRDLWPVAPSEAVGEALADPRLSADLFSAVVALTVSIAEDPWLKGSTPLEGDDDWREILIPGGRGIAEYRINQDTHDVVLTRIVPF</sequence>
<name>A0ABN1NZP8_9ACTN</name>
<reference evidence="1 2" key="1">
    <citation type="journal article" date="2019" name="Int. J. Syst. Evol. Microbiol.">
        <title>The Global Catalogue of Microorganisms (GCM) 10K type strain sequencing project: providing services to taxonomists for standard genome sequencing and annotation.</title>
        <authorList>
            <consortium name="The Broad Institute Genomics Platform"/>
            <consortium name="The Broad Institute Genome Sequencing Center for Infectious Disease"/>
            <person name="Wu L."/>
            <person name="Ma J."/>
        </authorList>
    </citation>
    <scope>NUCLEOTIDE SEQUENCE [LARGE SCALE GENOMIC DNA]</scope>
    <source>
        <strain evidence="1 2">JCM 11444</strain>
    </source>
</reference>
<proteinExistence type="predicted"/>
<dbReference type="Proteomes" id="UP001500418">
    <property type="component" value="Unassembled WGS sequence"/>
</dbReference>
<evidence type="ECO:0000313" key="2">
    <source>
        <dbReference type="Proteomes" id="UP001500418"/>
    </source>
</evidence>
<gene>
    <name evidence="1" type="ORF">GCM10009575_012910</name>
</gene>
<accession>A0ABN1NZP8</accession>
<dbReference type="EMBL" id="BAAAID010000005">
    <property type="protein sequence ID" value="GAA0920243.1"/>
    <property type="molecule type" value="Genomic_DNA"/>
</dbReference>
<protein>
    <recommendedName>
        <fullName evidence="3">Type II toxin-antitoxin system RelE/ParE family toxin</fullName>
    </recommendedName>
</protein>